<feature type="coiled-coil region" evidence="1">
    <location>
        <begin position="47"/>
        <end position="74"/>
    </location>
</feature>
<accession>A0A6J4S5M0</accession>
<proteinExistence type="predicted"/>
<organism evidence="2">
    <name type="scientific">uncultured Solirubrobacteraceae bacterium</name>
    <dbReference type="NCBI Taxonomy" id="1162706"/>
    <lineage>
        <taxon>Bacteria</taxon>
        <taxon>Bacillati</taxon>
        <taxon>Actinomycetota</taxon>
        <taxon>Thermoleophilia</taxon>
        <taxon>Solirubrobacterales</taxon>
        <taxon>Solirubrobacteraceae</taxon>
        <taxon>environmental samples</taxon>
    </lineage>
</organism>
<gene>
    <name evidence="2" type="ORF">AVDCRST_MAG67-1254</name>
</gene>
<sequence length="78" mass="8558">MPPRRERILGFDRLTGIEIADLADRLVEVWPDEHGDGGDIAQARVHVDALARSVEQLARTVADLRDELARLGDDNAAG</sequence>
<dbReference type="EMBL" id="CADCVQ010000059">
    <property type="protein sequence ID" value="CAA9489423.1"/>
    <property type="molecule type" value="Genomic_DNA"/>
</dbReference>
<reference evidence="2" key="1">
    <citation type="submission" date="2020-02" db="EMBL/GenBank/DDBJ databases">
        <authorList>
            <person name="Meier V. D."/>
        </authorList>
    </citation>
    <scope>NUCLEOTIDE SEQUENCE</scope>
    <source>
        <strain evidence="2">AVDCRST_MAG67</strain>
    </source>
</reference>
<keyword evidence="1" id="KW-0175">Coiled coil</keyword>
<dbReference type="AlphaFoldDB" id="A0A6J4S5M0"/>
<protein>
    <submittedName>
        <fullName evidence="2">Uncharacterized protein</fullName>
    </submittedName>
</protein>
<evidence type="ECO:0000256" key="1">
    <source>
        <dbReference type="SAM" id="Coils"/>
    </source>
</evidence>
<name>A0A6J4S5M0_9ACTN</name>
<evidence type="ECO:0000313" key="2">
    <source>
        <dbReference type="EMBL" id="CAA9489423.1"/>
    </source>
</evidence>